<reference evidence="2 3" key="1">
    <citation type="submission" date="2019-05" db="EMBL/GenBank/DDBJ databases">
        <authorList>
            <consortium name="Pathogen Informatics"/>
        </authorList>
    </citation>
    <scope>NUCLEOTIDE SEQUENCE [LARGE SCALE GENOMIC DNA]</scope>
    <source>
        <strain evidence="2 3">NCTC11429</strain>
    </source>
</reference>
<name>A0A4U9W518_9SPHI</name>
<dbReference type="AlphaFoldDB" id="A0A4U9W518"/>
<gene>
    <name evidence="2" type="ORF">NCTC11429_04932</name>
</gene>
<evidence type="ECO:0000256" key="1">
    <source>
        <dbReference type="SAM" id="MobiDB-lite"/>
    </source>
</evidence>
<feature type="region of interest" description="Disordered" evidence="1">
    <location>
        <begin position="1"/>
        <end position="28"/>
    </location>
</feature>
<proteinExistence type="predicted"/>
<dbReference type="Proteomes" id="UP000308196">
    <property type="component" value="Chromosome"/>
</dbReference>
<organism evidence="2 3">
    <name type="scientific">Sphingobacterium thalpophilum</name>
    <dbReference type="NCBI Taxonomy" id="259"/>
    <lineage>
        <taxon>Bacteria</taxon>
        <taxon>Pseudomonadati</taxon>
        <taxon>Bacteroidota</taxon>
        <taxon>Sphingobacteriia</taxon>
        <taxon>Sphingobacteriales</taxon>
        <taxon>Sphingobacteriaceae</taxon>
        <taxon>Sphingobacterium</taxon>
    </lineage>
</organism>
<evidence type="ECO:0000313" key="2">
    <source>
        <dbReference type="EMBL" id="VTR53850.1"/>
    </source>
</evidence>
<accession>A0A4U9W518</accession>
<protein>
    <submittedName>
        <fullName evidence="2">Uncharacterized protein</fullName>
    </submittedName>
</protein>
<evidence type="ECO:0000313" key="3">
    <source>
        <dbReference type="Proteomes" id="UP000308196"/>
    </source>
</evidence>
<dbReference type="EMBL" id="LR590484">
    <property type="protein sequence ID" value="VTR53850.1"/>
    <property type="molecule type" value="Genomic_DNA"/>
</dbReference>
<sequence length="57" mass="6671">MQEKYTSDMKTMYKVMTKRPKNKKESSFRKLLFHPAPRRSADPASIHLNQTDAGIFI</sequence>
<dbReference type="KEGG" id="stha:NCTC11429_04932"/>